<dbReference type="PIRSF" id="PIRSF000429">
    <property type="entry name" value="Ac-CoA_Ac_transf"/>
    <property type="match status" value="1"/>
</dbReference>
<sequence length="406" mass="42095">MAVVGVGLSKHVSKRRDVNIPELVWEGVSAAYEDAGITPRDLDGIITGNMPAFEGVNLPELWGAGHWGAYNKPVLRITTGGTTGGSVGHGAFYAVASGLMDTVIAIAFEKQSDGDSTAGLNTVAVADMAPFLSYGIDPAFMLAFGGGAVGVAVYQASSYMKRSGCTPHHLDKVSVLCRTNAAKNPAAHLKQPGLTPEEVARTALMQYPLRFGHVCPASDGACAMILTTAEKAKKLTDKPAFIRSVASCSEEGALVGIAAAGTANTDPCAQEGCKVAAANAYRKAGIKEPRQEIDLAEPYAPFAHQLLMFYERLLLCDEGEAPSILDSGSMELDGALPVCPSGGVISTNAIGASALERIAEAALQIMGKAGEHQVEKDVHKAVAHGWGGAVNLNVVAVLADTPTPRG</sequence>
<reference evidence="2 3" key="1">
    <citation type="journal article" date="2016" name="Nat. Commun.">
        <title>Thousands of microbial genomes shed light on interconnected biogeochemical processes in an aquifer system.</title>
        <authorList>
            <person name="Anantharaman K."/>
            <person name="Brown C.T."/>
            <person name="Hug L.A."/>
            <person name="Sharon I."/>
            <person name="Castelle C.J."/>
            <person name="Probst A.J."/>
            <person name="Thomas B.C."/>
            <person name="Singh A."/>
            <person name="Wilkins M.J."/>
            <person name="Karaoz U."/>
            <person name="Brodie E.L."/>
            <person name="Williams K.H."/>
            <person name="Hubbard S.S."/>
            <person name="Banfield J.F."/>
        </authorList>
    </citation>
    <scope>NUCLEOTIDE SEQUENCE [LARGE SCALE GENOMIC DNA]</scope>
</reference>
<dbReference type="SUPFAM" id="SSF53901">
    <property type="entry name" value="Thiolase-like"/>
    <property type="match status" value="2"/>
</dbReference>
<dbReference type="PANTHER" id="PTHR42870">
    <property type="entry name" value="ACETYL-COA C-ACETYLTRANSFERASE"/>
    <property type="match status" value="1"/>
</dbReference>
<name>A0A1F2WRC1_9ACTN</name>
<dbReference type="InterPro" id="IPR016039">
    <property type="entry name" value="Thiolase-like"/>
</dbReference>
<dbReference type="Proteomes" id="UP000177876">
    <property type="component" value="Unassembled WGS sequence"/>
</dbReference>
<dbReference type="Pfam" id="PF22691">
    <property type="entry name" value="Thiolase_C_1"/>
    <property type="match status" value="1"/>
</dbReference>
<comment type="caution">
    <text evidence="2">The sequence shown here is derived from an EMBL/GenBank/DDBJ whole genome shotgun (WGS) entry which is preliminary data.</text>
</comment>
<proteinExistence type="predicted"/>
<evidence type="ECO:0000259" key="1">
    <source>
        <dbReference type="Pfam" id="PF22691"/>
    </source>
</evidence>
<dbReference type="InterPro" id="IPR055140">
    <property type="entry name" value="Thiolase_C_2"/>
</dbReference>
<dbReference type="AlphaFoldDB" id="A0A1F2WRC1"/>
<feature type="domain" description="Thiolase C-terminal" evidence="1">
    <location>
        <begin position="265"/>
        <end position="399"/>
    </location>
</feature>
<organism evidence="2 3">
    <name type="scientific">Candidatus Solincola sediminis</name>
    <dbReference type="NCBI Taxonomy" id="1797199"/>
    <lineage>
        <taxon>Bacteria</taxon>
        <taxon>Bacillati</taxon>
        <taxon>Actinomycetota</taxon>
        <taxon>Candidatus Geothermincolia</taxon>
        <taxon>Candidatus Geothermincolales</taxon>
        <taxon>Candidatus Geothermincolaceae</taxon>
        <taxon>Candidatus Solincola</taxon>
    </lineage>
</organism>
<evidence type="ECO:0000313" key="2">
    <source>
        <dbReference type="EMBL" id="OFW59424.1"/>
    </source>
</evidence>
<gene>
    <name evidence="2" type="ORF">A2Y75_11185</name>
</gene>
<dbReference type="InterPro" id="IPR002155">
    <property type="entry name" value="Thiolase"/>
</dbReference>
<dbReference type="EMBL" id="MELK01000016">
    <property type="protein sequence ID" value="OFW59424.1"/>
    <property type="molecule type" value="Genomic_DNA"/>
</dbReference>
<accession>A0A1F2WRC1</accession>
<protein>
    <recommendedName>
        <fullName evidence="1">Thiolase C-terminal domain-containing protein</fullName>
    </recommendedName>
</protein>
<dbReference type="Gene3D" id="3.40.47.10">
    <property type="match status" value="1"/>
</dbReference>
<dbReference type="STRING" id="1797197.A2Y75_11185"/>
<dbReference type="GO" id="GO:0016747">
    <property type="term" value="F:acyltransferase activity, transferring groups other than amino-acyl groups"/>
    <property type="evidence" value="ECO:0007669"/>
    <property type="project" value="InterPro"/>
</dbReference>
<dbReference type="CDD" id="cd00829">
    <property type="entry name" value="SCP-x_thiolase"/>
    <property type="match status" value="1"/>
</dbReference>
<evidence type="ECO:0000313" key="3">
    <source>
        <dbReference type="Proteomes" id="UP000177876"/>
    </source>
</evidence>
<dbReference type="PANTHER" id="PTHR42870:SF1">
    <property type="entry name" value="NON-SPECIFIC LIPID-TRANSFER PROTEIN-LIKE 2"/>
    <property type="match status" value="1"/>
</dbReference>